<dbReference type="SMART" id="SM00064">
    <property type="entry name" value="FYVE"/>
    <property type="match status" value="2"/>
</dbReference>
<accession>A0A4C2E4X6</accession>
<evidence type="ECO:0000256" key="1">
    <source>
        <dbReference type="ARBA" id="ARBA00022723"/>
    </source>
</evidence>
<dbReference type="InterPro" id="IPR017455">
    <property type="entry name" value="Znf_FYVE-rel"/>
</dbReference>
<dbReference type="PANTHER" id="PTHR13510:SF44">
    <property type="entry name" value="RABENOSYN-5"/>
    <property type="match status" value="1"/>
</dbReference>
<dbReference type="OrthoDB" id="166134at2759"/>
<dbReference type="InterPro" id="IPR021565">
    <property type="entry name" value="Rbsn_Rab-bd"/>
</dbReference>
<keyword evidence="3" id="KW-0862">Zinc</keyword>
<dbReference type="InterPro" id="IPR013083">
    <property type="entry name" value="Znf_RING/FYVE/PHD"/>
</dbReference>
<dbReference type="Proteomes" id="UP000301737">
    <property type="component" value="Unassembled WGS sequence"/>
</dbReference>
<dbReference type="PROSITE" id="PS50157">
    <property type="entry name" value="ZINC_FINGER_C2H2_2"/>
    <property type="match status" value="1"/>
</dbReference>
<evidence type="ECO:0000256" key="3">
    <source>
        <dbReference type="ARBA" id="ARBA00022833"/>
    </source>
</evidence>
<evidence type="ECO:0000256" key="4">
    <source>
        <dbReference type="PROSITE-ProRule" id="PRU00042"/>
    </source>
</evidence>
<evidence type="ECO:0000313" key="8">
    <source>
        <dbReference type="Proteomes" id="UP000301737"/>
    </source>
</evidence>
<dbReference type="Gene3D" id="4.10.860.20">
    <property type="entry name" value="Rabenosyn, Rab binding domain"/>
    <property type="match status" value="1"/>
</dbReference>
<dbReference type="AlphaFoldDB" id="A0A4C2E4X6"/>
<comment type="caution">
    <text evidence="7">The sequence shown here is derived from an EMBL/GenBank/DDBJ whole genome shotgun (WGS) entry which is preliminary data.</text>
</comment>
<dbReference type="PROSITE" id="PS50178">
    <property type="entry name" value="ZF_FYVE"/>
    <property type="match status" value="1"/>
</dbReference>
<keyword evidence="1" id="KW-0479">Metal-binding</keyword>
<dbReference type="GO" id="GO:0032266">
    <property type="term" value="F:phosphatidylinositol-3-phosphate binding"/>
    <property type="evidence" value="ECO:0007669"/>
    <property type="project" value="UniProtKB-ARBA"/>
</dbReference>
<keyword evidence="7" id="KW-0121">Carboxypeptidase</keyword>
<dbReference type="CDD" id="cd15737">
    <property type="entry name" value="FYVE2_Vac1p_like"/>
    <property type="match status" value="1"/>
</dbReference>
<evidence type="ECO:0000259" key="6">
    <source>
        <dbReference type="PROSITE" id="PS50178"/>
    </source>
</evidence>
<reference evidence="7 8" key="1">
    <citation type="submission" date="2019-01" db="EMBL/GenBank/DDBJ databases">
        <title>Draft Genome Sequencing of Zygosaccharomyces mellis Ca-7.</title>
        <authorList>
            <person name="Shiwa Y."/>
            <person name="Kanesaki Y."/>
            <person name="Ishige T."/>
            <person name="Mura K."/>
            <person name="Hori T."/>
            <person name="Tamura T."/>
        </authorList>
    </citation>
    <scope>NUCLEOTIDE SEQUENCE [LARGE SCALE GENOMIC DNA]</scope>
    <source>
        <strain evidence="7 8">Ca-7</strain>
    </source>
</reference>
<evidence type="ECO:0000259" key="5">
    <source>
        <dbReference type="PROSITE" id="PS50157"/>
    </source>
</evidence>
<keyword evidence="2 4" id="KW-0863">Zinc-finger</keyword>
<feature type="domain" description="C2H2-type" evidence="5">
    <location>
        <begin position="22"/>
        <end position="50"/>
    </location>
</feature>
<sequence>MAGERSFNSDGGRQKVVQISNINCPVCGKSVGGLTKLNDHLDVDHEFDKERSEFYKGNGKSTKDLRTRQIFKKHWQKPDSYGRALCQECGVSSSKPNTFINCRKCGLLYCNLHCKKVIKLNLDARYDPLHGKWYACCNRCFNERPGYNDYGSLVDKTSHFIKLREIKNEDKRLRSLQLENRLIRLVNGIATIYAKGKSSILMNFTIRNEASELERTVTPWKNDRGVLDCSVCFQPFGLTLWKHHCRLCGNIVCNRDETSCSNEISLQHLVNAAKDLPYQQNISDLIEINYSIRLCYKCIKNLYGERKFRKDTQKTKPQLLLLCESLGSTSKVITDTIFQMEKFMVRMDDSRITDQIPKEEDMTESKKLRTKLLRSVAMYNSLARQASKITPANNTEAKIKISVQVASSTFINEKILSLKKVPGMMDESPRTNSPIREPDKIQSTDLLFNNLTISEVKKYRNELMVLKEQKFLVESMIEEAKKLRKFDEVVTLSANLSELSTQITKTQDSLGDEGFT</sequence>
<dbReference type="InterPro" id="IPR052727">
    <property type="entry name" value="Rab4/Rab5_effector"/>
</dbReference>
<keyword evidence="8" id="KW-1185">Reference proteome</keyword>
<feature type="domain" description="FYVE-type" evidence="6">
    <location>
        <begin position="223"/>
        <end position="303"/>
    </location>
</feature>
<dbReference type="CDD" id="cd15761">
    <property type="entry name" value="FYVE1_Vac1p_like"/>
    <property type="match status" value="1"/>
</dbReference>
<name>A0A4C2E4X6_9SACH</name>
<dbReference type="InterPro" id="IPR013087">
    <property type="entry name" value="Znf_C2H2_type"/>
</dbReference>
<evidence type="ECO:0000256" key="2">
    <source>
        <dbReference type="ARBA" id="ARBA00022771"/>
    </source>
</evidence>
<organism evidence="7 8">
    <name type="scientific">Zygosaccharomyces mellis</name>
    <dbReference type="NCBI Taxonomy" id="42258"/>
    <lineage>
        <taxon>Eukaryota</taxon>
        <taxon>Fungi</taxon>
        <taxon>Dikarya</taxon>
        <taxon>Ascomycota</taxon>
        <taxon>Saccharomycotina</taxon>
        <taxon>Saccharomycetes</taxon>
        <taxon>Saccharomycetales</taxon>
        <taxon>Saccharomycetaceae</taxon>
        <taxon>Zygosaccharomyces</taxon>
    </lineage>
</organism>
<dbReference type="GO" id="GO:0008270">
    <property type="term" value="F:zinc ion binding"/>
    <property type="evidence" value="ECO:0007669"/>
    <property type="project" value="UniProtKB-KW"/>
</dbReference>
<dbReference type="Gene3D" id="3.30.40.10">
    <property type="entry name" value="Zinc/RING finger domain, C3HC4 (zinc finger)"/>
    <property type="match status" value="2"/>
</dbReference>
<dbReference type="InterPro" id="IPR011011">
    <property type="entry name" value="Znf_FYVE_PHD"/>
</dbReference>
<dbReference type="GO" id="GO:0098588">
    <property type="term" value="C:bounding membrane of organelle"/>
    <property type="evidence" value="ECO:0007669"/>
    <property type="project" value="UniProtKB-ARBA"/>
</dbReference>
<dbReference type="PROSITE" id="PS00028">
    <property type="entry name" value="ZINC_FINGER_C2H2_1"/>
    <property type="match status" value="1"/>
</dbReference>
<proteinExistence type="predicted"/>
<dbReference type="InterPro" id="IPR036531">
    <property type="entry name" value="Rbsn_Rab-bd_sf"/>
</dbReference>
<gene>
    <name evidence="7" type="primary">PEP7</name>
    <name evidence="7" type="ORF">ZYGM_000999</name>
</gene>
<keyword evidence="7" id="KW-0378">Hydrolase</keyword>
<dbReference type="Pfam" id="PF11464">
    <property type="entry name" value="Rbsn"/>
    <property type="match status" value="1"/>
</dbReference>
<dbReference type="GO" id="GO:0004180">
    <property type="term" value="F:carboxypeptidase activity"/>
    <property type="evidence" value="ECO:0007669"/>
    <property type="project" value="UniProtKB-KW"/>
</dbReference>
<dbReference type="SUPFAM" id="SSF57903">
    <property type="entry name" value="FYVE/PHD zinc finger"/>
    <property type="match status" value="2"/>
</dbReference>
<protein>
    <submittedName>
        <fullName evidence="7">Carboxypeptidase Y-deficient</fullName>
    </submittedName>
</protein>
<keyword evidence="7" id="KW-0645">Protease</keyword>
<dbReference type="SUPFAM" id="SSF140125">
    <property type="entry name" value="Rabenosyn-5 Rab-binding domain-like"/>
    <property type="match status" value="1"/>
</dbReference>
<dbReference type="Pfam" id="PF01363">
    <property type="entry name" value="FYVE"/>
    <property type="match status" value="1"/>
</dbReference>
<dbReference type="EMBL" id="BIMX01000003">
    <property type="protein sequence ID" value="GCE97789.1"/>
    <property type="molecule type" value="Genomic_DNA"/>
</dbReference>
<dbReference type="InterPro" id="IPR000306">
    <property type="entry name" value="Znf_FYVE"/>
</dbReference>
<dbReference type="PANTHER" id="PTHR13510">
    <property type="entry name" value="FYVE-FINGER-CONTAINING RAB5 EFFECTOR PROTEIN RABENOSYN-5-RELATED"/>
    <property type="match status" value="1"/>
</dbReference>
<evidence type="ECO:0000313" key="7">
    <source>
        <dbReference type="EMBL" id="GCE97789.1"/>
    </source>
</evidence>